<evidence type="ECO:0000256" key="1">
    <source>
        <dbReference type="ARBA" id="ARBA00022737"/>
    </source>
</evidence>
<evidence type="ECO:0000313" key="3">
    <source>
        <dbReference type="EMBL" id="KAK8885570.1"/>
    </source>
</evidence>
<comment type="caution">
    <text evidence="3">The sequence shown here is derived from an EMBL/GenBank/DDBJ whole genome shotgun (WGS) entry which is preliminary data.</text>
</comment>
<dbReference type="PROSITE" id="PS50222">
    <property type="entry name" value="EF_HAND_2"/>
    <property type="match status" value="2"/>
</dbReference>
<dbReference type="EMBL" id="JAPFFF010000007">
    <property type="protein sequence ID" value="KAK8885570.1"/>
    <property type="molecule type" value="Genomic_DNA"/>
</dbReference>
<dbReference type="InterPro" id="IPR050403">
    <property type="entry name" value="Myosin_RLC"/>
</dbReference>
<accession>A0ABR2K372</accession>
<dbReference type="InterPro" id="IPR011992">
    <property type="entry name" value="EF-hand-dom_pair"/>
</dbReference>
<dbReference type="SMART" id="SM00054">
    <property type="entry name" value="EFh"/>
    <property type="match status" value="2"/>
</dbReference>
<sequence>MTVCECFSDDKLRSFRRAFKHYEQKKSGILNFEDLPKALLLVGISPTSEELNGMKADLGDAELDLLEFISLIYYFLRGADTTEELIRAFSVFDRDHDGKIKADEARKILANLKHPVPKEQIEEVLAQLRNDDDDLIDYAEMIKSLRPE</sequence>
<proteinExistence type="predicted"/>
<dbReference type="InterPro" id="IPR002048">
    <property type="entry name" value="EF_hand_dom"/>
</dbReference>
<keyword evidence="4" id="KW-1185">Reference proteome</keyword>
<evidence type="ECO:0000259" key="2">
    <source>
        <dbReference type="PROSITE" id="PS50222"/>
    </source>
</evidence>
<reference evidence="3 4" key="1">
    <citation type="submission" date="2024-04" db="EMBL/GenBank/DDBJ databases">
        <title>Tritrichomonas musculus Genome.</title>
        <authorList>
            <person name="Alves-Ferreira E."/>
            <person name="Grigg M."/>
            <person name="Lorenzi H."/>
            <person name="Galac M."/>
        </authorList>
    </citation>
    <scope>NUCLEOTIDE SEQUENCE [LARGE SCALE GENOMIC DNA]</scope>
    <source>
        <strain evidence="3 4">EAF2021</strain>
    </source>
</reference>
<feature type="domain" description="EF-hand" evidence="2">
    <location>
        <begin position="80"/>
        <end position="115"/>
    </location>
</feature>
<dbReference type="Proteomes" id="UP001470230">
    <property type="component" value="Unassembled WGS sequence"/>
</dbReference>
<evidence type="ECO:0000313" key="4">
    <source>
        <dbReference type="Proteomes" id="UP001470230"/>
    </source>
</evidence>
<name>A0ABR2K372_9EUKA</name>
<dbReference type="Gene3D" id="1.10.238.10">
    <property type="entry name" value="EF-hand"/>
    <property type="match status" value="1"/>
</dbReference>
<dbReference type="SUPFAM" id="SSF47473">
    <property type="entry name" value="EF-hand"/>
    <property type="match status" value="1"/>
</dbReference>
<dbReference type="CDD" id="cd00051">
    <property type="entry name" value="EFh"/>
    <property type="match status" value="1"/>
</dbReference>
<organism evidence="3 4">
    <name type="scientific">Tritrichomonas musculus</name>
    <dbReference type="NCBI Taxonomy" id="1915356"/>
    <lineage>
        <taxon>Eukaryota</taxon>
        <taxon>Metamonada</taxon>
        <taxon>Parabasalia</taxon>
        <taxon>Tritrichomonadida</taxon>
        <taxon>Tritrichomonadidae</taxon>
        <taxon>Tritrichomonas</taxon>
    </lineage>
</organism>
<keyword evidence="1" id="KW-0677">Repeat</keyword>
<feature type="domain" description="EF-hand" evidence="2">
    <location>
        <begin position="10"/>
        <end position="45"/>
    </location>
</feature>
<dbReference type="PANTHER" id="PTHR23049">
    <property type="entry name" value="MYOSIN REGULATORY LIGHT CHAIN 2"/>
    <property type="match status" value="1"/>
</dbReference>
<dbReference type="Pfam" id="PF13499">
    <property type="entry name" value="EF-hand_7"/>
    <property type="match status" value="1"/>
</dbReference>
<protein>
    <submittedName>
        <fullName evidence="3">Calmodulin-like protein 4</fullName>
    </submittedName>
</protein>
<gene>
    <name evidence="3" type="ORF">M9Y10_041020</name>
</gene>